<dbReference type="Gene3D" id="1.25.40.390">
    <property type="match status" value="1"/>
</dbReference>
<feature type="signal peptide" evidence="1">
    <location>
        <begin position="1"/>
        <end position="21"/>
    </location>
</feature>
<dbReference type="InterPro" id="IPR011990">
    <property type="entry name" value="TPR-like_helical_dom_sf"/>
</dbReference>
<proteinExistence type="predicted"/>
<evidence type="ECO:0000313" key="2">
    <source>
        <dbReference type="EMBL" id="TSJ40220.1"/>
    </source>
</evidence>
<evidence type="ECO:0000313" key="3">
    <source>
        <dbReference type="Proteomes" id="UP000318733"/>
    </source>
</evidence>
<dbReference type="Proteomes" id="UP000318733">
    <property type="component" value="Unassembled WGS sequence"/>
</dbReference>
<evidence type="ECO:0000256" key="1">
    <source>
        <dbReference type="SAM" id="SignalP"/>
    </source>
</evidence>
<sequence>MSKYNNIKKWMAIMTTTVIVAAIFASCTKNFVKENTPFTGPTVATLPQLYTGIGANLDANAEGMDNTGARWLYPITQLGAVYAVSDYPYGSGPNWSGFYQNLVGMGQMIAKMHAEADSATYVNTEAMVRTLRAYQALELSNLYGDMPYFKAAKAFSGSTADLKAPYDKQQAIYLSCLGDLTWAVNHFNTNANQYSLGSNEFLLKGDIAQWIKFANSLRLRYALTMYDKDNADAGPIIADALNKPLLSDPVLDVVGLSTANIPGIGYGSRGSFFNQESRARMGSTLWNLFSNNNNTDGSGIFDLRAKIFFEVNGSNQWVPYPQNPVTPIADGGSPDPYNTQRDGDWSLGKVGNLYSDYNYYWGRDGNIGGSTNPCPEIFMSAAETDFLKAEAYVRGAGVAQNNAAAAAAYNDGITASLTFWKNMAFQSSVWVVNKPSSGTPTDAELNAVKTNSKVAWSDANGLKLIYAQEWIDLFRQPWVAWALMRRTGNATPQDTTNPTGYTQNYGSLQRFSYPGDEKQYNFANWQAATGGSDLTSTKIWIAK</sequence>
<comment type="caution">
    <text evidence="2">The sequence shown here is derived from an EMBL/GenBank/DDBJ whole genome shotgun (WGS) entry which is preliminary data.</text>
</comment>
<dbReference type="Pfam" id="PF12741">
    <property type="entry name" value="SusD-like"/>
    <property type="match status" value="1"/>
</dbReference>
<dbReference type="EMBL" id="VLPK01000002">
    <property type="protein sequence ID" value="TSJ40220.1"/>
    <property type="molecule type" value="Genomic_DNA"/>
</dbReference>
<dbReference type="InterPro" id="IPR024302">
    <property type="entry name" value="SusD-like"/>
</dbReference>
<gene>
    <name evidence="2" type="ORF">FO440_10650</name>
</gene>
<dbReference type="OrthoDB" id="634495at2"/>
<reference evidence="2 3" key="1">
    <citation type="submission" date="2019-07" db="EMBL/GenBank/DDBJ databases">
        <authorList>
            <person name="Huq M.A."/>
        </authorList>
    </citation>
    <scope>NUCLEOTIDE SEQUENCE [LARGE SCALE GENOMIC DNA]</scope>
    <source>
        <strain evidence="2 3">MAH-19</strain>
    </source>
</reference>
<dbReference type="PROSITE" id="PS51257">
    <property type="entry name" value="PROKAR_LIPOPROTEIN"/>
    <property type="match status" value="1"/>
</dbReference>
<name>A0A556MJZ8_9SPHI</name>
<keyword evidence="2" id="KW-0449">Lipoprotein</keyword>
<dbReference type="InterPro" id="IPR041662">
    <property type="entry name" value="SusD-like_2"/>
</dbReference>
<organism evidence="2 3">
    <name type="scientific">Mucilaginibacter corticis</name>
    <dbReference type="NCBI Taxonomy" id="2597670"/>
    <lineage>
        <taxon>Bacteria</taxon>
        <taxon>Pseudomonadati</taxon>
        <taxon>Bacteroidota</taxon>
        <taxon>Sphingobacteriia</taxon>
        <taxon>Sphingobacteriales</taxon>
        <taxon>Sphingobacteriaceae</taxon>
        <taxon>Mucilaginibacter</taxon>
    </lineage>
</organism>
<keyword evidence="1" id="KW-0732">Signal</keyword>
<keyword evidence="3" id="KW-1185">Reference proteome</keyword>
<dbReference type="AlphaFoldDB" id="A0A556MJZ8"/>
<accession>A0A556MJZ8</accession>
<dbReference type="SUPFAM" id="SSF48452">
    <property type="entry name" value="TPR-like"/>
    <property type="match status" value="1"/>
</dbReference>
<dbReference type="Pfam" id="PF12771">
    <property type="entry name" value="SusD-like_2"/>
    <property type="match status" value="1"/>
</dbReference>
<protein>
    <submittedName>
        <fullName evidence="2">SusD/RagB family nutrient-binding outer membrane lipoprotein</fullName>
    </submittedName>
</protein>
<feature type="chain" id="PRO_5021900325" evidence="1">
    <location>
        <begin position="22"/>
        <end position="543"/>
    </location>
</feature>